<dbReference type="SUPFAM" id="SSF52091">
    <property type="entry name" value="SpoIIaa-like"/>
    <property type="match status" value="1"/>
</dbReference>
<name>A0A316TRG3_9BACT</name>
<proteinExistence type="predicted"/>
<evidence type="ECO:0008006" key="3">
    <source>
        <dbReference type="Google" id="ProtNLM"/>
    </source>
</evidence>
<reference evidence="1 2" key="1">
    <citation type="submission" date="2018-05" db="EMBL/GenBank/DDBJ databases">
        <title>Rhodohalobacter halophilus gen. nov., sp. nov., a moderately halophilic member of the family Balneolaceae.</title>
        <authorList>
            <person name="Liu Z.-W."/>
        </authorList>
    </citation>
    <scope>NUCLEOTIDE SEQUENCE [LARGE SCALE GENOMIC DNA]</scope>
    <source>
        <strain evidence="1 2">8A47</strain>
    </source>
</reference>
<dbReference type="OrthoDB" id="1524752at2"/>
<dbReference type="RefSeq" id="WP_109646531.1">
    <property type="nucleotide sequence ID" value="NZ_QGGB01000006.1"/>
</dbReference>
<protein>
    <recommendedName>
        <fullName evidence="3">STAS domain-containing protein</fullName>
    </recommendedName>
</protein>
<keyword evidence="2" id="KW-1185">Reference proteome</keyword>
<evidence type="ECO:0000313" key="1">
    <source>
        <dbReference type="EMBL" id="PWN06418.1"/>
    </source>
</evidence>
<evidence type="ECO:0000313" key="2">
    <source>
        <dbReference type="Proteomes" id="UP000245533"/>
    </source>
</evidence>
<gene>
    <name evidence="1" type="ORF">DDZ15_07780</name>
</gene>
<sequence>MEHSNQGKFTRVKIARDFNLLTVRELERSFFKCDHLELDLATCRFVDSEAIVYIHRQINSGTVIRLMNSPPILKECLRILEVEEAWRKNKNLIFNG</sequence>
<dbReference type="Proteomes" id="UP000245533">
    <property type="component" value="Unassembled WGS sequence"/>
</dbReference>
<dbReference type="InterPro" id="IPR036513">
    <property type="entry name" value="STAS_dom_sf"/>
</dbReference>
<organism evidence="1 2">
    <name type="scientific">Rhodohalobacter mucosus</name>
    <dbReference type="NCBI Taxonomy" id="2079485"/>
    <lineage>
        <taxon>Bacteria</taxon>
        <taxon>Pseudomonadati</taxon>
        <taxon>Balneolota</taxon>
        <taxon>Balneolia</taxon>
        <taxon>Balneolales</taxon>
        <taxon>Balneolaceae</taxon>
        <taxon>Rhodohalobacter</taxon>
    </lineage>
</organism>
<dbReference type="EMBL" id="QGGB01000006">
    <property type="protein sequence ID" value="PWN06418.1"/>
    <property type="molecule type" value="Genomic_DNA"/>
</dbReference>
<dbReference type="AlphaFoldDB" id="A0A316TRG3"/>
<comment type="caution">
    <text evidence="1">The sequence shown here is derived from an EMBL/GenBank/DDBJ whole genome shotgun (WGS) entry which is preliminary data.</text>
</comment>
<accession>A0A316TRG3</accession>